<reference evidence="1" key="1">
    <citation type="submission" date="2022-10" db="EMBL/GenBank/DDBJ databases">
        <authorList>
            <person name="Kim H.S."/>
            <person name="Kim J.-S."/>
            <person name="Suh M.K."/>
            <person name="Eom M.K."/>
            <person name="Lee J.-S."/>
        </authorList>
    </citation>
    <scope>NUCLEOTIDE SEQUENCE</scope>
    <source>
        <strain evidence="1">LIP-5</strain>
    </source>
</reference>
<keyword evidence="2" id="KW-1185">Reference proteome</keyword>
<comment type="caution">
    <text evidence="1">The sequence shown here is derived from an EMBL/GenBank/DDBJ whole genome shotgun (WGS) entry which is preliminary data.</text>
</comment>
<dbReference type="RefSeq" id="WP_263037559.1">
    <property type="nucleotide sequence ID" value="NZ_JAOTPL010000006.1"/>
</dbReference>
<evidence type="ECO:0000313" key="1">
    <source>
        <dbReference type="EMBL" id="MCU7694073.1"/>
    </source>
</evidence>
<dbReference type="AlphaFoldDB" id="A0AAE3IMZ3"/>
<dbReference type="Proteomes" id="UP001209317">
    <property type="component" value="Unassembled WGS sequence"/>
</dbReference>
<proteinExistence type="predicted"/>
<protein>
    <submittedName>
        <fullName evidence="1">Uncharacterized protein</fullName>
    </submittedName>
</protein>
<evidence type="ECO:0000313" key="2">
    <source>
        <dbReference type="Proteomes" id="UP001209317"/>
    </source>
</evidence>
<gene>
    <name evidence="1" type="ORF">OD355_06025</name>
</gene>
<organism evidence="1 2">
    <name type="scientific">Haoranjiania flava</name>
    <dbReference type="NCBI Taxonomy" id="1856322"/>
    <lineage>
        <taxon>Bacteria</taxon>
        <taxon>Pseudomonadati</taxon>
        <taxon>Bacteroidota</taxon>
        <taxon>Chitinophagia</taxon>
        <taxon>Chitinophagales</taxon>
        <taxon>Chitinophagaceae</taxon>
        <taxon>Haoranjiania</taxon>
    </lineage>
</organism>
<sequence>MKKLIAGFGGAIALNILHEVIRKNFDNVPHINEVGEEALRKGLDKAAIPQPDEDTGYLATLAGDILSNGVYYAVTATNHTGLSGLLAGAGAVYLPKQMGLNEAPVASTDKKKLMTVGYYLFGAIVTKYIYNKLKK</sequence>
<dbReference type="EMBL" id="JAOTPL010000006">
    <property type="protein sequence ID" value="MCU7694073.1"/>
    <property type="molecule type" value="Genomic_DNA"/>
</dbReference>
<accession>A0AAE3IMZ3</accession>
<name>A0AAE3IMZ3_9BACT</name>